<reference evidence="1" key="1">
    <citation type="submission" date="2020-09" db="EMBL/GenBank/DDBJ databases">
        <title>Genome-Enabled Discovery of Anthraquinone Biosynthesis in Senna tora.</title>
        <authorList>
            <person name="Kang S.-H."/>
            <person name="Pandey R.P."/>
            <person name="Lee C.-M."/>
            <person name="Sim J.-S."/>
            <person name="Jeong J.-T."/>
            <person name="Choi B.-S."/>
            <person name="Jung M."/>
            <person name="Ginzburg D."/>
            <person name="Zhao K."/>
            <person name="Won S.Y."/>
            <person name="Oh T.-J."/>
            <person name="Yu Y."/>
            <person name="Kim N.-H."/>
            <person name="Lee O.R."/>
            <person name="Lee T.-H."/>
            <person name="Bashyal P."/>
            <person name="Kim T.-S."/>
            <person name="Lee W.-H."/>
            <person name="Kawkins C."/>
            <person name="Kim C.-K."/>
            <person name="Kim J.S."/>
            <person name="Ahn B.O."/>
            <person name="Rhee S.Y."/>
            <person name="Sohng J.K."/>
        </authorList>
    </citation>
    <scope>NUCLEOTIDE SEQUENCE</scope>
    <source>
        <tissue evidence="1">Leaf</tissue>
    </source>
</reference>
<accession>A0A834T938</accession>
<keyword evidence="2" id="KW-1185">Reference proteome</keyword>
<proteinExistence type="predicted"/>
<protein>
    <submittedName>
        <fullName evidence="1">Uncharacterized protein</fullName>
    </submittedName>
</protein>
<evidence type="ECO:0000313" key="1">
    <source>
        <dbReference type="EMBL" id="KAF7817365.1"/>
    </source>
</evidence>
<name>A0A834T938_9FABA</name>
<dbReference type="Proteomes" id="UP000634136">
    <property type="component" value="Unassembled WGS sequence"/>
</dbReference>
<dbReference type="AlphaFoldDB" id="A0A834T938"/>
<dbReference type="EMBL" id="JAAIUW010000009">
    <property type="protein sequence ID" value="KAF7817365.1"/>
    <property type="molecule type" value="Genomic_DNA"/>
</dbReference>
<sequence length="95" mass="10400">MSEEDVFQLSEFMEAKAGLGLNDICLVGSSSAFVLVPYPHHQQQAINHAIQHIAKQAQSCTVCACHLYTNSMKMKAARKFKENEGGDDGCSIPKD</sequence>
<gene>
    <name evidence="1" type="ORF">G2W53_031334</name>
</gene>
<comment type="caution">
    <text evidence="1">The sequence shown here is derived from an EMBL/GenBank/DDBJ whole genome shotgun (WGS) entry which is preliminary data.</text>
</comment>
<evidence type="ECO:0000313" key="2">
    <source>
        <dbReference type="Proteomes" id="UP000634136"/>
    </source>
</evidence>
<organism evidence="1 2">
    <name type="scientific">Senna tora</name>
    <dbReference type="NCBI Taxonomy" id="362788"/>
    <lineage>
        <taxon>Eukaryota</taxon>
        <taxon>Viridiplantae</taxon>
        <taxon>Streptophyta</taxon>
        <taxon>Embryophyta</taxon>
        <taxon>Tracheophyta</taxon>
        <taxon>Spermatophyta</taxon>
        <taxon>Magnoliopsida</taxon>
        <taxon>eudicotyledons</taxon>
        <taxon>Gunneridae</taxon>
        <taxon>Pentapetalae</taxon>
        <taxon>rosids</taxon>
        <taxon>fabids</taxon>
        <taxon>Fabales</taxon>
        <taxon>Fabaceae</taxon>
        <taxon>Caesalpinioideae</taxon>
        <taxon>Cassia clade</taxon>
        <taxon>Senna</taxon>
    </lineage>
</organism>